<dbReference type="RefSeq" id="WP_277863233.1">
    <property type="nucleotide sequence ID" value="NZ_JARRAG010000002.1"/>
</dbReference>
<accession>A0ABT6FH94</accession>
<organism evidence="2 3">
    <name type="scientific">Paludisphaera mucosa</name>
    <dbReference type="NCBI Taxonomy" id="3030827"/>
    <lineage>
        <taxon>Bacteria</taxon>
        <taxon>Pseudomonadati</taxon>
        <taxon>Planctomycetota</taxon>
        <taxon>Planctomycetia</taxon>
        <taxon>Isosphaerales</taxon>
        <taxon>Isosphaeraceae</taxon>
        <taxon>Paludisphaera</taxon>
    </lineage>
</organism>
<dbReference type="EMBL" id="JARRAG010000002">
    <property type="protein sequence ID" value="MDG3006942.1"/>
    <property type="molecule type" value="Genomic_DNA"/>
</dbReference>
<evidence type="ECO:0008006" key="4">
    <source>
        <dbReference type="Google" id="ProtNLM"/>
    </source>
</evidence>
<reference evidence="2 3" key="1">
    <citation type="submission" date="2023-03" db="EMBL/GenBank/DDBJ databases">
        <title>Paludisphaera mucosa sp. nov. a novel planctomycete from northern fen.</title>
        <authorList>
            <person name="Ivanova A."/>
        </authorList>
    </citation>
    <scope>NUCLEOTIDE SEQUENCE [LARGE SCALE GENOMIC DNA]</scope>
    <source>
        <strain evidence="2 3">Pla2</strain>
    </source>
</reference>
<proteinExistence type="predicted"/>
<gene>
    <name evidence="2" type="ORF">PZE19_24485</name>
</gene>
<name>A0ABT6FH94_9BACT</name>
<sequence length="62" mass="6430">MNRRYFLTGLGVVLGAGCLTLAGCGTAVDSNVPEEKLATKESSEDMKKAIDAGLKGMGKTPK</sequence>
<evidence type="ECO:0000256" key="1">
    <source>
        <dbReference type="SAM" id="SignalP"/>
    </source>
</evidence>
<feature type="chain" id="PRO_5045054186" description="Twin-arginine translocation signal domain-containing protein" evidence="1">
    <location>
        <begin position="23"/>
        <end position="62"/>
    </location>
</feature>
<feature type="signal peptide" evidence="1">
    <location>
        <begin position="1"/>
        <end position="22"/>
    </location>
</feature>
<dbReference type="PROSITE" id="PS51257">
    <property type="entry name" value="PROKAR_LIPOPROTEIN"/>
    <property type="match status" value="1"/>
</dbReference>
<keyword evidence="1" id="KW-0732">Signal</keyword>
<protein>
    <recommendedName>
        <fullName evidence="4">Twin-arginine translocation signal domain-containing protein</fullName>
    </recommendedName>
</protein>
<dbReference type="Proteomes" id="UP001216907">
    <property type="component" value="Unassembled WGS sequence"/>
</dbReference>
<evidence type="ECO:0000313" key="3">
    <source>
        <dbReference type="Proteomes" id="UP001216907"/>
    </source>
</evidence>
<evidence type="ECO:0000313" key="2">
    <source>
        <dbReference type="EMBL" id="MDG3006942.1"/>
    </source>
</evidence>
<comment type="caution">
    <text evidence="2">The sequence shown here is derived from an EMBL/GenBank/DDBJ whole genome shotgun (WGS) entry which is preliminary data.</text>
</comment>
<keyword evidence="3" id="KW-1185">Reference proteome</keyword>